<evidence type="ECO:0000256" key="1">
    <source>
        <dbReference type="ARBA" id="ARBA00010923"/>
    </source>
</evidence>
<comment type="similarity">
    <text evidence="1">Belongs to the type-I restriction system S methylase family.</text>
</comment>
<dbReference type="PANTHER" id="PTHR30408:SF13">
    <property type="entry name" value="TYPE I RESTRICTION ENZYME HINDI SPECIFICITY SUBUNIT"/>
    <property type="match status" value="1"/>
</dbReference>
<dbReference type="KEGG" id="tsy:THSYN_05545"/>
<dbReference type="PANTHER" id="PTHR30408">
    <property type="entry name" value="TYPE-1 RESTRICTION ENZYME ECOKI SPECIFICITY PROTEIN"/>
    <property type="match status" value="1"/>
</dbReference>
<dbReference type="CDD" id="cd16961">
    <property type="entry name" value="RMtype1_S_TRD-CR_like"/>
    <property type="match status" value="1"/>
</dbReference>
<sequence length="442" mass="49196">MDEWYRTTLGDLCAVGICELQTGPFGSQLHAHDYLPDGVAVVPTEAIRARRIDHSVLPRIAEEKATSLARHRLQSGDILFARRGVQATGHIGVIREAESGFICGTGAIRLRVESRNDKINTEFLSHLLADPAAIEWFKFHAIGATMPNLNEGIIRSFSVLLPPLREQREIARVLSALDDKIDLNRRMNETLEAMARALFKDWFVDFGPTRAKQEGMEPYLAPDLWSLFPERLDVEGKPEGWQAFLLEHIAEHCKGTVCPSDRPDNLFEHYSLPAFDKGQNPAMDLGQTIKSNKTPVPKGAVLLSKLNPEIPRVWLPDDLTDTPQIASTEFLVFLPKAPSGRATLYCLFRDAGFKRMLEGMVTGTSKSHQRISPPALLKRRVLCGSNSALAALESVLAPALSRLRSNRAESRTLAQTRDLLLPKLMSGEIRVEDAEKTMEAHL</sequence>
<dbReference type="InterPro" id="IPR000055">
    <property type="entry name" value="Restrct_endonuc_typeI_TRD"/>
</dbReference>
<dbReference type="InterPro" id="IPR052021">
    <property type="entry name" value="Type-I_RS_S_subunit"/>
</dbReference>
<dbReference type="GO" id="GO:0003677">
    <property type="term" value="F:DNA binding"/>
    <property type="evidence" value="ECO:0007669"/>
    <property type="project" value="UniProtKB-KW"/>
</dbReference>
<dbReference type="Proteomes" id="UP000232638">
    <property type="component" value="Chromosome"/>
</dbReference>
<reference evidence="5 6" key="1">
    <citation type="submission" date="2017-03" db="EMBL/GenBank/DDBJ databases">
        <title>Complete genome sequence of Candidatus 'Thiodictyon syntrophicum' sp. nov. strain Cad16T, a photolithoautotroph purple sulfur bacterium isolated from an alpine meromictic lake.</title>
        <authorList>
            <person name="Luedin S.M."/>
            <person name="Pothier J.F."/>
            <person name="Danza F."/>
            <person name="Storelli N."/>
            <person name="Wittwer M."/>
            <person name="Tonolla M."/>
        </authorList>
    </citation>
    <scope>NUCLEOTIDE SEQUENCE [LARGE SCALE GENOMIC DNA]</scope>
    <source>
        <strain evidence="5 6">Cad16T</strain>
    </source>
</reference>
<keyword evidence="2" id="KW-0680">Restriction system</keyword>
<dbReference type="RefSeq" id="WP_100918262.1">
    <property type="nucleotide sequence ID" value="NZ_CP020370.1"/>
</dbReference>
<dbReference type="Gene3D" id="3.90.220.20">
    <property type="entry name" value="DNA methylase specificity domains"/>
    <property type="match status" value="2"/>
</dbReference>
<dbReference type="GO" id="GO:0009307">
    <property type="term" value="P:DNA restriction-modification system"/>
    <property type="evidence" value="ECO:0007669"/>
    <property type="project" value="UniProtKB-KW"/>
</dbReference>
<dbReference type="Pfam" id="PF01420">
    <property type="entry name" value="Methylase_S"/>
    <property type="match status" value="1"/>
</dbReference>
<evidence type="ECO:0000313" key="5">
    <source>
        <dbReference type="EMBL" id="AUB80463.1"/>
    </source>
</evidence>
<name>A0A2K8U4F1_9GAMM</name>
<feature type="domain" description="Type I restriction modification DNA specificity" evidence="4">
    <location>
        <begin position="73"/>
        <end position="192"/>
    </location>
</feature>
<gene>
    <name evidence="5" type="ORF">THSYN_05545</name>
</gene>
<dbReference type="SUPFAM" id="SSF116734">
    <property type="entry name" value="DNA methylase specificity domain"/>
    <property type="match status" value="2"/>
</dbReference>
<organism evidence="5 6">
    <name type="scientific">Candidatus Thiodictyon syntrophicum</name>
    <dbReference type="NCBI Taxonomy" id="1166950"/>
    <lineage>
        <taxon>Bacteria</taxon>
        <taxon>Pseudomonadati</taxon>
        <taxon>Pseudomonadota</taxon>
        <taxon>Gammaproteobacteria</taxon>
        <taxon>Chromatiales</taxon>
        <taxon>Chromatiaceae</taxon>
        <taxon>Thiodictyon</taxon>
    </lineage>
</organism>
<keyword evidence="3" id="KW-0238">DNA-binding</keyword>
<protein>
    <recommendedName>
        <fullName evidence="4">Type I restriction modification DNA specificity domain-containing protein</fullName>
    </recommendedName>
</protein>
<evidence type="ECO:0000313" key="6">
    <source>
        <dbReference type="Proteomes" id="UP000232638"/>
    </source>
</evidence>
<evidence type="ECO:0000256" key="3">
    <source>
        <dbReference type="ARBA" id="ARBA00023125"/>
    </source>
</evidence>
<accession>A0A2K8U4F1</accession>
<dbReference type="OrthoDB" id="9798929at2"/>
<dbReference type="AlphaFoldDB" id="A0A2K8U4F1"/>
<evidence type="ECO:0000259" key="4">
    <source>
        <dbReference type="Pfam" id="PF01420"/>
    </source>
</evidence>
<keyword evidence="6" id="KW-1185">Reference proteome</keyword>
<dbReference type="EMBL" id="CP020370">
    <property type="protein sequence ID" value="AUB80463.1"/>
    <property type="molecule type" value="Genomic_DNA"/>
</dbReference>
<evidence type="ECO:0000256" key="2">
    <source>
        <dbReference type="ARBA" id="ARBA00022747"/>
    </source>
</evidence>
<dbReference type="InterPro" id="IPR044946">
    <property type="entry name" value="Restrct_endonuc_typeI_TRD_sf"/>
</dbReference>
<dbReference type="REBASE" id="226289">
    <property type="entry name" value="S.Tsy16TORF5520P"/>
</dbReference>
<proteinExistence type="inferred from homology"/>